<gene>
    <name evidence="4" type="primary">FAM83B</name>
</gene>
<dbReference type="PANTHER" id="PTHR16181">
    <property type="entry name" value="PROTEIN FAM83A-RELATED"/>
    <property type="match status" value="1"/>
</dbReference>
<dbReference type="GO" id="GO:0007165">
    <property type="term" value="P:signal transduction"/>
    <property type="evidence" value="ECO:0007669"/>
    <property type="project" value="TreeGrafter"/>
</dbReference>
<dbReference type="Proteomes" id="UP001501940">
    <property type="component" value="Chromosome 4"/>
</dbReference>
<dbReference type="Pfam" id="PF07894">
    <property type="entry name" value="SACK1"/>
    <property type="match status" value="1"/>
</dbReference>
<reference evidence="4" key="3">
    <citation type="submission" date="2025-09" db="UniProtKB">
        <authorList>
            <consortium name="Ensembl"/>
        </authorList>
    </citation>
    <scope>IDENTIFICATION</scope>
</reference>
<dbReference type="GO" id="GO:0016020">
    <property type="term" value="C:membrane"/>
    <property type="evidence" value="ECO:0007669"/>
    <property type="project" value="TreeGrafter"/>
</dbReference>
<evidence type="ECO:0000313" key="5">
    <source>
        <dbReference type="Proteomes" id="UP001501940"/>
    </source>
</evidence>
<feature type="domain" description="Scaffolding anchor of CK1" evidence="3">
    <location>
        <begin position="14"/>
        <end position="266"/>
    </location>
</feature>
<dbReference type="GO" id="GO:0005737">
    <property type="term" value="C:cytoplasm"/>
    <property type="evidence" value="ECO:0007669"/>
    <property type="project" value="TreeGrafter"/>
</dbReference>
<dbReference type="SUPFAM" id="SSF56024">
    <property type="entry name" value="Phospholipase D/nuclease"/>
    <property type="match status" value="1"/>
</dbReference>
<keyword evidence="5" id="KW-1185">Reference proteome</keyword>
<comment type="similarity">
    <text evidence="1">Belongs to the FAM83 family.</text>
</comment>
<dbReference type="Ensembl" id="ENSAOCT00000074405.1">
    <property type="protein sequence ID" value="ENSAOCP00000039701.1"/>
    <property type="gene ID" value="ENSAOCG00000014940.2"/>
</dbReference>
<dbReference type="GO" id="GO:0019901">
    <property type="term" value="F:protein kinase binding"/>
    <property type="evidence" value="ECO:0007669"/>
    <property type="project" value="TreeGrafter"/>
</dbReference>
<feature type="region of interest" description="Disordered" evidence="2">
    <location>
        <begin position="67"/>
        <end position="95"/>
    </location>
</feature>
<evidence type="ECO:0000259" key="3">
    <source>
        <dbReference type="Pfam" id="PF07894"/>
    </source>
</evidence>
<sequence length="325" mass="37463">LCWRKQSQQKDTVVYIQPHYKETYRLAIYALLCGGKEAYEDFLQAEQINHFLSEEEILFILEHAEAPEVEDDSEEKKVTDELSPSTYFPTESDEEVPDLDLGWPEVMLEGTDTSISLLFHPPRQNTPTIKEVIRKQIQEARQIIAIAMDVFTDIDIFKEIISATVRGVVVYILLDDSHIKSFLTMSHRNLRVRTVQGQQYQCQSGMKFHGGLEQKFILVDCRTVLYGTYSYSWSFEKINLSMVLVVTGQLVCSYDEEFRRLYARSTVPAIPSKGTLSIPYLRDAVTLQSPNSSQLSLNHVHMRSRVMHGMRSAQDDRRPPFPLMK</sequence>
<dbReference type="PANTHER" id="PTHR16181:SF29">
    <property type="entry name" value="PROTEIN FAM83A-RELATED"/>
    <property type="match status" value="1"/>
</dbReference>
<reference evidence="4" key="2">
    <citation type="submission" date="2025-08" db="UniProtKB">
        <authorList>
            <consortium name="Ensembl"/>
        </authorList>
    </citation>
    <scope>IDENTIFICATION</scope>
</reference>
<evidence type="ECO:0000256" key="1">
    <source>
        <dbReference type="ARBA" id="ARBA00006937"/>
    </source>
</evidence>
<proteinExistence type="inferred from homology"/>
<organism evidence="4 5">
    <name type="scientific">Amphiprion ocellaris</name>
    <name type="common">Clown anemonefish</name>
    <dbReference type="NCBI Taxonomy" id="80972"/>
    <lineage>
        <taxon>Eukaryota</taxon>
        <taxon>Metazoa</taxon>
        <taxon>Chordata</taxon>
        <taxon>Craniata</taxon>
        <taxon>Vertebrata</taxon>
        <taxon>Euteleostomi</taxon>
        <taxon>Actinopterygii</taxon>
        <taxon>Neopterygii</taxon>
        <taxon>Teleostei</taxon>
        <taxon>Neoteleostei</taxon>
        <taxon>Acanthomorphata</taxon>
        <taxon>Ovalentaria</taxon>
        <taxon>Pomacentridae</taxon>
        <taxon>Amphiprion</taxon>
    </lineage>
</organism>
<dbReference type="InterPro" id="IPR012461">
    <property type="entry name" value="SACK1"/>
</dbReference>
<dbReference type="GeneTree" id="ENSGT00940000157889"/>
<name>A0AAQ5XJ64_AMPOC</name>
<evidence type="ECO:0000256" key="2">
    <source>
        <dbReference type="SAM" id="MobiDB-lite"/>
    </source>
</evidence>
<reference evidence="4 5" key="1">
    <citation type="submission" date="2022-01" db="EMBL/GenBank/DDBJ databases">
        <title>A chromosome-scale genome assembly of the false clownfish, Amphiprion ocellaris.</title>
        <authorList>
            <person name="Ryu T."/>
        </authorList>
    </citation>
    <scope>NUCLEOTIDE SEQUENCE [LARGE SCALE GENOMIC DNA]</scope>
</reference>
<evidence type="ECO:0000313" key="4">
    <source>
        <dbReference type="Ensembl" id="ENSAOCP00000039701.1"/>
    </source>
</evidence>
<protein>
    <recommendedName>
        <fullName evidence="3">Scaffolding anchor of CK1 domain-containing protein</fullName>
    </recommendedName>
</protein>
<dbReference type="InterPro" id="IPR050944">
    <property type="entry name" value="FAM83"/>
</dbReference>
<dbReference type="Gene3D" id="3.30.870.10">
    <property type="entry name" value="Endonuclease Chain A"/>
    <property type="match status" value="1"/>
</dbReference>
<accession>A0AAQ5XJ64</accession>
<dbReference type="AlphaFoldDB" id="A0AAQ5XJ64"/>